<keyword evidence="3" id="KW-1185">Reference proteome</keyword>
<comment type="caution">
    <text evidence="2">The sequence shown here is derived from an EMBL/GenBank/DDBJ whole genome shotgun (WGS) entry which is preliminary data.</text>
</comment>
<protein>
    <submittedName>
        <fullName evidence="2">ATP-binding protein</fullName>
    </submittedName>
</protein>
<accession>A0A927GEL6</accession>
<dbReference type="Pfam" id="PF13173">
    <property type="entry name" value="AAA_14"/>
    <property type="match status" value="1"/>
</dbReference>
<organism evidence="2 3">
    <name type="scientific">Spirosoma validum</name>
    <dbReference type="NCBI Taxonomy" id="2771355"/>
    <lineage>
        <taxon>Bacteria</taxon>
        <taxon>Pseudomonadati</taxon>
        <taxon>Bacteroidota</taxon>
        <taxon>Cytophagia</taxon>
        <taxon>Cytophagales</taxon>
        <taxon>Cytophagaceae</taxon>
        <taxon>Spirosoma</taxon>
    </lineage>
</organism>
<dbReference type="EMBL" id="JACXAA010000006">
    <property type="protein sequence ID" value="MBD2754808.1"/>
    <property type="molecule type" value="Genomic_DNA"/>
</dbReference>
<proteinExistence type="predicted"/>
<reference evidence="2" key="1">
    <citation type="submission" date="2020-09" db="EMBL/GenBank/DDBJ databases">
        <authorList>
            <person name="Kim M.K."/>
        </authorList>
    </citation>
    <scope>NUCLEOTIDE SEQUENCE</scope>
    <source>
        <strain evidence="2">BT704</strain>
    </source>
</reference>
<dbReference type="InterPro" id="IPR041682">
    <property type="entry name" value="AAA_14"/>
</dbReference>
<dbReference type="Pfam" id="PF13635">
    <property type="entry name" value="DUF4143"/>
    <property type="match status" value="1"/>
</dbReference>
<dbReference type="Proteomes" id="UP000653797">
    <property type="component" value="Unassembled WGS sequence"/>
</dbReference>
<dbReference type="SMART" id="SM00382">
    <property type="entry name" value="AAA"/>
    <property type="match status" value="1"/>
</dbReference>
<feature type="domain" description="AAA+ ATPase" evidence="1">
    <location>
        <begin position="17"/>
        <end position="134"/>
    </location>
</feature>
<dbReference type="AlphaFoldDB" id="A0A927GEL6"/>
<dbReference type="InterPro" id="IPR027417">
    <property type="entry name" value="P-loop_NTPase"/>
</dbReference>
<dbReference type="Gene3D" id="3.40.50.300">
    <property type="entry name" value="P-loop containing nucleotide triphosphate hydrolases"/>
    <property type="match status" value="1"/>
</dbReference>
<dbReference type="PANTHER" id="PTHR43566">
    <property type="entry name" value="CONSERVED PROTEIN"/>
    <property type="match status" value="1"/>
</dbReference>
<dbReference type="InterPro" id="IPR025420">
    <property type="entry name" value="DUF4143"/>
</dbReference>
<sequence>MLIHRSLYKTLQKKLGSNQVILLVGARRVGKTVLINQLADVYVGPKIVLNGEDSATAHLLSDQTIPSYQRWLGDTQLLLIDEVQAIPDFEKVLQFLVNSFPGLTILATSSSSFHIANQVNNFLTQHQQIYTLYPPAQLEIGLTETYLQTRQQLEERLIFGSYPEVLQMEKNTDRIDYLKSAVSSNLLKDIRQVEQVRNEEKMLQLLRLIAYQTGSEISYDDLSNQLQIDRNTVVRYLDLFANVFILFRLGGYSKSLRKEVTKSSKWYFFDNGIRNALINNFDLLSQRPDTNVLWENYLMAERLKRNAYLQNQAVPYFWRTYDQQELSWVEEANEQLSGYAFKWYAGRVRFPKGFQKAYPNATLSVINPENYLDFITHNYFNV</sequence>
<dbReference type="SUPFAM" id="SSF52540">
    <property type="entry name" value="P-loop containing nucleoside triphosphate hydrolases"/>
    <property type="match status" value="1"/>
</dbReference>
<dbReference type="InterPro" id="IPR003593">
    <property type="entry name" value="AAA+_ATPase"/>
</dbReference>
<name>A0A927GEL6_9BACT</name>
<keyword evidence="2" id="KW-0547">Nucleotide-binding</keyword>
<dbReference type="RefSeq" id="WP_191040430.1">
    <property type="nucleotide sequence ID" value="NZ_JACXAA010000006.1"/>
</dbReference>
<evidence type="ECO:0000313" key="3">
    <source>
        <dbReference type="Proteomes" id="UP000653797"/>
    </source>
</evidence>
<dbReference type="GO" id="GO:0005524">
    <property type="term" value="F:ATP binding"/>
    <property type="evidence" value="ECO:0007669"/>
    <property type="project" value="UniProtKB-KW"/>
</dbReference>
<evidence type="ECO:0000313" key="2">
    <source>
        <dbReference type="EMBL" id="MBD2754808.1"/>
    </source>
</evidence>
<gene>
    <name evidence="2" type="ORF">IC230_18035</name>
</gene>
<dbReference type="PANTHER" id="PTHR43566:SF2">
    <property type="entry name" value="DUF4143 DOMAIN-CONTAINING PROTEIN"/>
    <property type="match status" value="1"/>
</dbReference>
<evidence type="ECO:0000259" key="1">
    <source>
        <dbReference type="SMART" id="SM00382"/>
    </source>
</evidence>
<keyword evidence="2" id="KW-0067">ATP-binding</keyword>